<dbReference type="EMBL" id="JACIBS010000004">
    <property type="protein sequence ID" value="MBB3665499.1"/>
    <property type="molecule type" value="Genomic_DNA"/>
</dbReference>
<dbReference type="SUPFAM" id="SSF55961">
    <property type="entry name" value="Bet v1-like"/>
    <property type="match status" value="1"/>
</dbReference>
<accession>A0A839XTZ8</accession>
<name>A0A839XTZ8_9PSEU</name>
<dbReference type="AlphaFoldDB" id="A0A839XTZ8"/>
<gene>
    <name evidence="1" type="ORF">FB384_004456</name>
</gene>
<dbReference type="CDD" id="cd07821">
    <property type="entry name" value="PYR_PYL_RCAR_like"/>
    <property type="match status" value="1"/>
</dbReference>
<dbReference type="InterPro" id="IPR019587">
    <property type="entry name" value="Polyketide_cyclase/dehydratase"/>
</dbReference>
<evidence type="ECO:0000313" key="1">
    <source>
        <dbReference type="EMBL" id="MBB3665499.1"/>
    </source>
</evidence>
<organism evidence="1 2">
    <name type="scientific">Prauserella sediminis</name>
    <dbReference type="NCBI Taxonomy" id="577680"/>
    <lineage>
        <taxon>Bacteria</taxon>
        <taxon>Bacillati</taxon>
        <taxon>Actinomycetota</taxon>
        <taxon>Actinomycetes</taxon>
        <taxon>Pseudonocardiales</taxon>
        <taxon>Pseudonocardiaceae</taxon>
        <taxon>Prauserella</taxon>
        <taxon>Prauserella salsuginis group</taxon>
    </lineage>
</organism>
<sequence length="134" mass="14743">MPEARAELASDRSPEELAKRITDYYGIHRWSTYVADTVVDGTLPDTRFCTLATGAQVYEQLVDSGPDFVRYRMLLEEGGPMWDYEAELRVVPAADGGAMLSWAATFQCGDEAVDALTRAVQATFDQGLKDLVSA</sequence>
<evidence type="ECO:0000313" key="2">
    <source>
        <dbReference type="Proteomes" id="UP000564573"/>
    </source>
</evidence>
<dbReference type="Pfam" id="PF10604">
    <property type="entry name" value="Polyketide_cyc2"/>
    <property type="match status" value="1"/>
</dbReference>
<dbReference type="RefSeq" id="WP_183786706.1">
    <property type="nucleotide sequence ID" value="NZ_JACIBS010000004.1"/>
</dbReference>
<dbReference type="Proteomes" id="UP000564573">
    <property type="component" value="Unassembled WGS sequence"/>
</dbReference>
<proteinExistence type="predicted"/>
<dbReference type="InterPro" id="IPR023393">
    <property type="entry name" value="START-like_dom_sf"/>
</dbReference>
<protein>
    <recommendedName>
        <fullName evidence="3">SRPBCC family protein</fullName>
    </recommendedName>
</protein>
<evidence type="ECO:0008006" key="3">
    <source>
        <dbReference type="Google" id="ProtNLM"/>
    </source>
</evidence>
<dbReference type="Gene3D" id="3.30.530.20">
    <property type="match status" value="1"/>
</dbReference>
<keyword evidence="2" id="KW-1185">Reference proteome</keyword>
<reference evidence="1 2" key="1">
    <citation type="submission" date="2020-08" db="EMBL/GenBank/DDBJ databases">
        <title>Sequencing the genomes of 1000 actinobacteria strains.</title>
        <authorList>
            <person name="Klenk H.-P."/>
        </authorList>
    </citation>
    <scope>NUCLEOTIDE SEQUENCE [LARGE SCALE GENOMIC DNA]</scope>
    <source>
        <strain evidence="1 2">DSM 45267</strain>
    </source>
</reference>
<comment type="caution">
    <text evidence="1">The sequence shown here is derived from an EMBL/GenBank/DDBJ whole genome shotgun (WGS) entry which is preliminary data.</text>
</comment>